<evidence type="ECO:0000256" key="1">
    <source>
        <dbReference type="SAM" id="MobiDB-lite"/>
    </source>
</evidence>
<dbReference type="Proteomes" id="UP000276776">
    <property type="component" value="Unassembled WGS sequence"/>
</dbReference>
<feature type="domain" description="Protein kinase" evidence="2">
    <location>
        <begin position="80"/>
        <end position="406"/>
    </location>
</feature>
<feature type="region of interest" description="Disordered" evidence="1">
    <location>
        <begin position="1"/>
        <end position="26"/>
    </location>
</feature>
<protein>
    <submittedName>
        <fullName evidence="5">Protein kinase domain-containing protein</fullName>
    </submittedName>
</protein>
<proteinExistence type="predicted"/>
<evidence type="ECO:0000259" key="2">
    <source>
        <dbReference type="PROSITE" id="PS50011"/>
    </source>
</evidence>
<evidence type="ECO:0000313" key="3">
    <source>
        <dbReference type="EMBL" id="VDN04373.1"/>
    </source>
</evidence>
<dbReference type="PANTHER" id="PTHR22961:SF13">
    <property type="entry name" value="TRIBBLES"/>
    <property type="match status" value="1"/>
</dbReference>
<dbReference type="WBParaSite" id="TCLT_0000697601-mRNA-1">
    <property type="protein sequence ID" value="TCLT_0000697601-mRNA-1"/>
    <property type="gene ID" value="TCLT_0000697601"/>
</dbReference>
<dbReference type="GO" id="GO:0031434">
    <property type="term" value="F:mitogen-activated protein kinase kinase binding"/>
    <property type="evidence" value="ECO:0007669"/>
    <property type="project" value="TreeGrafter"/>
</dbReference>
<dbReference type="OrthoDB" id="410920at2759"/>
<accession>A0A0N5D277</accession>
<feature type="compositionally biased region" description="Polar residues" evidence="1">
    <location>
        <begin position="1"/>
        <end position="19"/>
    </location>
</feature>
<keyword evidence="4" id="KW-1185">Reference proteome</keyword>
<organism evidence="5">
    <name type="scientific">Thelazia callipaeda</name>
    <name type="common">Oriental eyeworm</name>
    <name type="synonym">Parasitic nematode</name>
    <dbReference type="NCBI Taxonomy" id="103827"/>
    <lineage>
        <taxon>Eukaryota</taxon>
        <taxon>Metazoa</taxon>
        <taxon>Ecdysozoa</taxon>
        <taxon>Nematoda</taxon>
        <taxon>Chromadorea</taxon>
        <taxon>Rhabditida</taxon>
        <taxon>Spirurina</taxon>
        <taxon>Spiruromorpha</taxon>
        <taxon>Thelazioidea</taxon>
        <taxon>Thelaziidae</taxon>
        <taxon>Thelazia</taxon>
    </lineage>
</organism>
<dbReference type="Pfam" id="PF00069">
    <property type="entry name" value="Pkinase"/>
    <property type="match status" value="1"/>
</dbReference>
<dbReference type="Gene3D" id="1.10.510.10">
    <property type="entry name" value="Transferase(Phosphotransferase) domain 1"/>
    <property type="match status" value="1"/>
</dbReference>
<dbReference type="GO" id="GO:0004672">
    <property type="term" value="F:protein kinase activity"/>
    <property type="evidence" value="ECO:0007669"/>
    <property type="project" value="InterPro"/>
</dbReference>
<reference evidence="3 4" key="2">
    <citation type="submission" date="2018-11" db="EMBL/GenBank/DDBJ databases">
        <authorList>
            <consortium name="Pathogen Informatics"/>
        </authorList>
    </citation>
    <scope>NUCLEOTIDE SEQUENCE [LARGE SCALE GENOMIC DNA]</scope>
</reference>
<dbReference type="GO" id="GO:0032436">
    <property type="term" value="P:positive regulation of proteasomal ubiquitin-dependent protein catabolic process"/>
    <property type="evidence" value="ECO:0007669"/>
    <property type="project" value="TreeGrafter"/>
</dbReference>
<dbReference type="SMART" id="SM00220">
    <property type="entry name" value="S_TKc"/>
    <property type="match status" value="1"/>
</dbReference>
<dbReference type="PROSITE" id="PS50011">
    <property type="entry name" value="PROTEIN_KINASE_DOM"/>
    <property type="match status" value="1"/>
</dbReference>
<dbReference type="OMA" id="FCHACGI"/>
<dbReference type="STRING" id="103827.A0A0N5D277"/>
<dbReference type="SUPFAM" id="SSF56112">
    <property type="entry name" value="Protein kinase-like (PK-like)"/>
    <property type="match status" value="1"/>
</dbReference>
<gene>
    <name evidence="3" type="ORF">TCLT_LOCUS6965</name>
</gene>
<dbReference type="InterPro" id="IPR011009">
    <property type="entry name" value="Kinase-like_dom_sf"/>
</dbReference>
<dbReference type="GO" id="GO:0005634">
    <property type="term" value="C:nucleus"/>
    <property type="evidence" value="ECO:0007669"/>
    <property type="project" value="TreeGrafter"/>
</dbReference>
<name>A0A0N5D277_THECL</name>
<dbReference type="PANTHER" id="PTHR22961">
    <property type="entry name" value="SER/THR PROTEIN KINASE-TRB"/>
    <property type="match status" value="1"/>
</dbReference>
<evidence type="ECO:0000313" key="4">
    <source>
        <dbReference type="Proteomes" id="UP000276776"/>
    </source>
</evidence>
<sequence length="515" mass="58454">MDIAGSTSSHPEVSSNTHHNIAVSRKRPAACRLPRITLNAINASRSDLMSDLANNELSQENNGDDAKRRLLDVKISPTSKFASPELGGARFLVLFQSWSKINDRVVCGYRLIGAGKEFVAYHVEKKIVKTCEIINGEQYVKLLVVANRLNEAERYWKYGDLETMREFVLPSGTEVFVGENGQRFMFSNWQYGTMHSKVQMSEIRNEVRLSESEAFALFSKIARGMAFCHACGIIIRDVKLRKFVFTDKQMQVFSVFEENVILVITSEHFCISSLLKNFRTQLRLRDVFDVVVCEDITNDWLHDRHICPAYVAPEILKDSAAYAGRPADIWALGILLYVLLFGCYPFIDTTLRELFYRILRAKFSIPTHIRISPIVRTLIFGMLRKEPLERPKAEQLLHIPCDDQYLSESSDQFFRCFLSGWLDAPSSRIPSVFGIFGNPTLELARHMTKVRDENDDQVVPTFSSAVHNVKQHLQIMRDVTMEPILNLVSNEGSEESLTPAVSTTISTAVDNLIGI</sequence>
<reference evidence="5" key="1">
    <citation type="submission" date="2016-04" db="UniProtKB">
        <authorList>
            <consortium name="WormBaseParasite"/>
        </authorList>
    </citation>
    <scope>IDENTIFICATION</scope>
</reference>
<dbReference type="InterPro" id="IPR000719">
    <property type="entry name" value="Prot_kinase_dom"/>
</dbReference>
<dbReference type="EMBL" id="UYYF01004461">
    <property type="protein sequence ID" value="VDN04373.1"/>
    <property type="molecule type" value="Genomic_DNA"/>
</dbReference>
<dbReference type="InterPro" id="IPR024104">
    <property type="entry name" value="Tribbles/Ser_Thr_kinase_40"/>
</dbReference>
<dbReference type="AlphaFoldDB" id="A0A0N5D277"/>
<evidence type="ECO:0000313" key="5">
    <source>
        <dbReference type="WBParaSite" id="TCLT_0000697601-mRNA-1"/>
    </source>
</evidence>
<dbReference type="GO" id="GO:0005524">
    <property type="term" value="F:ATP binding"/>
    <property type="evidence" value="ECO:0007669"/>
    <property type="project" value="InterPro"/>
</dbReference>